<feature type="compositionally biased region" description="Polar residues" evidence="1">
    <location>
        <begin position="254"/>
        <end position="275"/>
    </location>
</feature>
<dbReference type="AlphaFoldDB" id="A0A8X7Q382"/>
<feature type="compositionally biased region" description="Polar residues" evidence="1">
    <location>
        <begin position="112"/>
        <end position="134"/>
    </location>
</feature>
<proteinExistence type="predicted"/>
<feature type="region of interest" description="Disordered" evidence="1">
    <location>
        <begin position="228"/>
        <end position="284"/>
    </location>
</feature>
<feature type="compositionally biased region" description="Polar residues" evidence="1">
    <location>
        <begin position="167"/>
        <end position="183"/>
    </location>
</feature>
<feature type="compositionally biased region" description="Low complexity" evidence="1">
    <location>
        <begin position="73"/>
        <end position="88"/>
    </location>
</feature>
<protein>
    <recommendedName>
        <fullName evidence="2">GBF-interacting protein 1 N-terminal domain-containing protein</fullName>
    </recommendedName>
</protein>
<feature type="region of interest" description="Disordered" evidence="1">
    <location>
        <begin position="66"/>
        <end position="212"/>
    </location>
</feature>
<comment type="caution">
    <text evidence="3">The sequence shown here is derived from an EMBL/GenBank/DDBJ whole genome shotgun (WGS) entry which is preliminary data.</text>
</comment>
<dbReference type="SUPFAM" id="SSF46934">
    <property type="entry name" value="UBA-like"/>
    <property type="match status" value="1"/>
</dbReference>
<feature type="compositionally biased region" description="Polar residues" evidence="1">
    <location>
        <begin position="145"/>
        <end position="156"/>
    </location>
</feature>
<feature type="domain" description="GBF-interacting protein 1 N-terminal" evidence="2">
    <location>
        <begin position="24"/>
        <end position="66"/>
    </location>
</feature>
<evidence type="ECO:0000259" key="2">
    <source>
        <dbReference type="Pfam" id="PF06972"/>
    </source>
</evidence>
<dbReference type="EMBL" id="JAAMPC010000014">
    <property type="protein sequence ID" value="KAG2261867.1"/>
    <property type="molecule type" value="Genomic_DNA"/>
</dbReference>
<accession>A0A8X7Q382</accession>
<feature type="compositionally biased region" description="Low complexity" evidence="1">
    <location>
        <begin position="184"/>
        <end position="196"/>
    </location>
</feature>
<feature type="compositionally biased region" description="Polar residues" evidence="1">
    <location>
        <begin position="391"/>
        <end position="412"/>
    </location>
</feature>
<reference evidence="3 4" key="1">
    <citation type="submission" date="2020-02" db="EMBL/GenBank/DDBJ databases">
        <authorList>
            <person name="Ma Q."/>
            <person name="Huang Y."/>
            <person name="Song X."/>
            <person name="Pei D."/>
        </authorList>
    </citation>
    <scope>NUCLEOTIDE SEQUENCE [LARGE SCALE GENOMIC DNA]</scope>
    <source>
        <strain evidence="3">Sxm20200214</strain>
        <tissue evidence="3">Leaf</tissue>
    </source>
</reference>
<feature type="compositionally biased region" description="Polar residues" evidence="1">
    <location>
        <begin position="475"/>
        <end position="487"/>
    </location>
</feature>
<evidence type="ECO:0000313" key="4">
    <source>
        <dbReference type="Proteomes" id="UP000886595"/>
    </source>
</evidence>
<sequence length="497" mass="53332">MGKSRASKKRAKDDVNAAAEVAIAKAVQRMQEIFSEHSEQEISAMLLECNMNQHFAVHRLLSKQDTSNEQGASTHLTDSSTTTTTTSSVLVPNQSDLPNVPVSSGEAVPLSSEPSSSAITNGETRGVPISTNEAVPSLSVPSSSDVTNGETRSLPISSGEAVPPLSVPSSSDITNGETRSETISSSAAAPSLPVPSTRAPTNVKIKRQVSRMISASDPSWADVFRGLHKKPDATNRSSNSLTEESDAARREPNPQHSAFPVNQSMDRRQQSTVTASLLGPRPPTSMADVDSFFSSAGFQKRSGSNSYTLAHDGSMMNLHYTWLEPDDTSIYQSLDSVFAPYRNSTLPLSATSTVPSSHGSAYDFGNAANSSGNAANSRLWSGSIPRVHLPSDSSGGASSIDPSWHVNGSNSRLGYGDDLPPVHLQGSRSSNEWTVQSEESYFIPSHWRLPGYIPSQQEREAYRSLGYERLRAYNASLNQENSTSDPSDQTKQRPGDK</sequence>
<feature type="compositionally biased region" description="Basic and acidic residues" evidence="1">
    <location>
        <begin position="488"/>
        <end position="497"/>
    </location>
</feature>
<evidence type="ECO:0000313" key="3">
    <source>
        <dbReference type="EMBL" id="KAG2261867.1"/>
    </source>
</evidence>
<gene>
    <name evidence="3" type="ORF">Bca52824_068946</name>
</gene>
<dbReference type="InterPro" id="IPR009060">
    <property type="entry name" value="UBA-like_sf"/>
</dbReference>
<name>A0A8X7Q382_BRACI</name>
<dbReference type="InterPro" id="IPR009719">
    <property type="entry name" value="GIP1_N"/>
</dbReference>
<dbReference type="Proteomes" id="UP000886595">
    <property type="component" value="Unassembled WGS sequence"/>
</dbReference>
<dbReference type="OrthoDB" id="1099131at2759"/>
<dbReference type="Pfam" id="PF06972">
    <property type="entry name" value="GIP1_N"/>
    <property type="match status" value="1"/>
</dbReference>
<keyword evidence="4" id="KW-1185">Reference proteome</keyword>
<feature type="compositionally biased region" description="Low complexity" evidence="1">
    <location>
        <begin position="135"/>
        <end position="144"/>
    </location>
</feature>
<feature type="region of interest" description="Disordered" evidence="1">
    <location>
        <begin position="391"/>
        <end position="431"/>
    </location>
</feature>
<evidence type="ECO:0000256" key="1">
    <source>
        <dbReference type="SAM" id="MobiDB-lite"/>
    </source>
</evidence>
<organism evidence="3 4">
    <name type="scientific">Brassica carinata</name>
    <name type="common">Ethiopian mustard</name>
    <name type="synonym">Abyssinian cabbage</name>
    <dbReference type="NCBI Taxonomy" id="52824"/>
    <lineage>
        <taxon>Eukaryota</taxon>
        <taxon>Viridiplantae</taxon>
        <taxon>Streptophyta</taxon>
        <taxon>Embryophyta</taxon>
        <taxon>Tracheophyta</taxon>
        <taxon>Spermatophyta</taxon>
        <taxon>Magnoliopsida</taxon>
        <taxon>eudicotyledons</taxon>
        <taxon>Gunneridae</taxon>
        <taxon>Pentapetalae</taxon>
        <taxon>rosids</taxon>
        <taxon>malvids</taxon>
        <taxon>Brassicales</taxon>
        <taxon>Brassicaceae</taxon>
        <taxon>Brassiceae</taxon>
        <taxon>Brassica</taxon>
    </lineage>
</organism>
<feature type="region of interest" description="Disordered" evidence="1">
    <location>
        <begin position="475"/>
        <end position="497"/>
    </location>
</feature>